<dbReference type="EC" id="3.6.1.55" evidence="11"/>
<dbReference type="GO" id="GO:0046872">
    <property type="term" value="F:metal ion binding"/>
    <property type="evidence" value="ECO:0007669"/>
    <property type="project" value="UniProtKB-KW"/>
</dbReference>
<keyword evidence="7" id="KW-0378">Hydrolase</keyword>
<dbReference type="PANTHER" id="PTHR47707">
    <property type="entry name" value="8-OXO-DGTP DIPHOSPHATASE"/>
    <property type="match status" value="1"/>
</dbReference>
<evidence type="ECO:0000259" key="12">
    <source>
        <dbReference type="PROSITE" id="PS51462"/>
    </source>
</evidence>
<evidence type="ECO:0000256" key="3">
    <source>
        <dbReference type="ARBA" id="ARBA00022457"/>
    </source>
</evidence>
<evidence type="ECO:0000256" key="5">
    <source>
        <dbReference type="ARBA" id="ARBA00022723"/>
    </source>
</evidence>
<evidence type="ECO:0000256" key="7">
    <source>
        <dbReference type="ARBA" id="ARBA00022801"/>
    </source>
</evidence>
<keyword evidence="6" id="KW-0227">DNA damage</keyword>
<dbReference type="GO" id="GO:0006260">
    <property type="term" value="P:DNA replication"/>
    <property type="evidence" value="ECO:0007669"/>
    <property type="project" value="UniProtKB-KW"/>
</dbReference>
<comment type="cofactor">
    <cofactor evidence="1">
        <name>Mg(2+)</name>
        <dbReference type="ChEBI" id="CHEBI:18420"/>
    </cofactor>
</comment>
<evidence type="ECO:0000256" key="11">
    <source>
        <dbReference type="ARBA" id="ARBA00038905"/>
    </source>
</evidence>
<dbReference type="InterPro" id="IPR015797">
    <property type="entry name" value="NUDIX_hydrolase-like_dom_sf"/>
</dbReference>
<dbReference type="AlphaFoldDB" id="A0A511DH84"/>
<keyword evidence="14" id="KW-1185">Reference proteome</keyword>
<dbReference type="InterPro" id="IPR047127">
    <property type="entry name" value="MutT-like"/>
</dbReference>
<dbReference type="InterPro" id="IPR000086">
    <property type="entry name" value="NUDIX_hydrolase_dom"/>
</dbReference>
<evidence type="ECO:0000256" key="10">
    <source>
        <dbReference type="ARBA" id="ARBA00035861"/>
    </source>
</evidence>
<gene>
    <name evidence="13" type="ORF">PSU4_30950</name>
</gene>
<evidence type="ECO:0000313" key="13">
    <source>
        <dbReference type="EMBL" id="GEL24141.1"/>
    </source>
</evidence>
<evidence type="ECO:0000256" key="9">
    <source>
        <dbReference type="ARBA" id="ARBA00023204"/>
    </source>
</evidence>
<sequence length="276" mass="28901">MPAERLSYVVTAGPRTVAGLLRDSTVSAAALGAAGHRFATDARLLAPGDHVRLGVRGVPWLPVRLPAVTVVDEVSPTRISTSLLRGPLHALTHVTDLVDVPAGTRVTDTLTWRAPLGLLGDPLVVRPLLRGVLTARAAGLTSAVAGAADARVVVATALIDDGRLLAARRTRPEALAGRWELPGGSVEAGEDEADAVVRECKEELGADVEPCGRLGTDLPIDAGLLRVHLARLRPGSAPPQPLDHSALRWVSASELDALPWVDADRAVLHDLRAALP</sequence>
<organism evidence="13 14">
    <name type="scientific">Pseudonocardia sulfidoxydans NBRC 16205</name>
    <dbReference type="NCBI Taxonomy" id="1223511"/>
    <lineage>
        <taxon>Bacteria</taxon>
        <taxon>Bacillati</taxon>
        <taxon>Actinomycetota</taxon>
        <taxon>Actinomycetes</taxon>
        <taxon>Pseudonocardiales</taxon>
        <taxon>Pseudonocardiaceae</taxon>
        <taxon>Pseudonocardia</taxon>
    </lineage>
</organism>
<evidence type="ECO:0000256" key="2">
    <source>
        <dbReference type="ARBA" id="ARBA00005582"/>
    </source>
</evidence>
<dbReference type="SUPFAM" id="SSF55961">
    <property type="entry name" value="Bet v1-like"/>
    <property type="match status" value="1"/>
</dbReference>
<dbReference type="GO" id="GO:0006281">
    <property type="term" value="P:DNA repair"/>
    <property type="evidence" value="ECO:0007669"/>
    <property type="project" value="UniProtKB-KW"/>
</dbReference>
<dbReference type="Proteomes" id="UP000321685">
    <property type="component" value="Unassembled WGS sequence"/>
</dbReference>
<evidence type="ECO:0000256" key="1">
    <source>
        <dbReference type="ARBA" id="ARBA00001946"/>
    </source>
</evidence>
<name>A0A511DH84_9PSEU</name>
<dbReference type="SUPFAM" id="SSF55811">
    <property type="entry name" value="Nudix"/>
    <property type="match status" value="1"/>
</dbReference>
<dbReference type="RefSeq" id="WP_246115137.1">
    <property type="nucleotide sequence ID" value="NZ_BJVJ01000029.1"/>
</dbReference>
<reference evidence="13 14" key="1">
    <citation type="submission" date="2019-07" db="EMBL/GenBank/DDBJ databases">
        <title>Whole genome shotgun sequence of Pseudonocardia sulfidoxydans NBRC 16205.</title>
        <authorList>
            <person name="Hosoyama A."/>
            <person name="Uohara A."/>
            <person name="Ohji S."/>
            <person name="Ichikawa N."/>
        </authorList>
    </citation>
    <scope>NUCLEOTIDE SEQUENCE [LARGE SCALE GENOMIC DNA]</scope>
    <source>
        <strain evidence="13 14">NBRC 16205</strain>
    </source>
</reference>
<evidence type="ECO:0000256" key="4">
    <source>
        <dbReference type="ARBA" id="ARBA00022705"/>
    </source>
</evidence>
<keyword evidence="4" id="KW-0235">DNA replication</keyword>
<accession>A0A511DH84</accession>
<comment type="similarity">
    <text evidence="2">Belongs to the Nudix hydrolase family.</text>
</comment>
<feature type="domain" description="Nudix hydrolase" evidence="12">
    <location>
        <begin position="149"/>
        <end position="273"/>
    </location>
</feature>
<dbReference type="PANTHER" id="PTHR47707:SF1">
    <property type="entry name" value="NUDIX HYDROLASE FAMILY PROTEIN"/>
    <property type="match status" value="1"/>
</dbReference>
<dbReference type="PRINTS" id="PR00502">
    <property type="entry name" value="NUDIXFAMILY"/>
</dbReference>
<protein>
    <recommendedName>
        <fullName evidence="11">8-oxo-dGTP diphosphatase</fullName>
        <ecNumber evidence="11">3.6.1.55</ecNumber>
    </recommendedName>
</protein>
<dbReference type="GO" id="GO:0008413">
    <property type="term" value="F:8-oxo-7,8-dihydroguanosine triphosphate pyrophosphatase activity"/>
    <property type="evidence" value="ECO:0007669"/>
    <property type="project" value="TreeGrafter"/>
</dbReference>
<dbReference type="GO" id="GO:0044716">
    <property type="term" value="F:8-oxo-GDP phosphatase activity"/>
    <property type="evidence" value="ECO:0007669"/>
    <property type="project" value="TreeGrafter"/>
</dbReference>
<keyword evidence="5" id="KW-0479">Metal-binding</keyword>
<comment type="caution">
    <text evidence="13">The sequence shown here is derived from an EMBL/GenBank/DDBJ whole genome shotgun (WGS) entry which is preliminary data.</text>
</comment>
<dbReference type="GO" id="GO:0044715">
    <property type="term" value="F:8-oxo-dGDP phosphatase activity"/>
    <property type="evidence" value="ECO:0007669"/>
    <property type="project" value="TreeGrafter"/>
</dbReference>
<dbReference type="PROSITE" id="PS51462">
    <property type="entry name" value="NUDIX"/>
    <property type="match status" value="1"/>
</dbReference>
<proteinExistence type="inferred from homology"/>
<dbReference type="EMBL" id="BJVJ01000029">
    <property type="protein sequence ID" value="GEL24141.1"/>
    <property type="molecule type" value="Genomic_DNA"/>
</dbReference>
<dbReference type="GO" id="GO:0035539">
    <property type="term" value="F:8-oxo-7,8-dihydrodeoxyguanosine triphosphate pyrophosphatase activity"/>
    <property type="evidence" value="ECO:0007669"/>
    <property type="project" value="UniProtKB-EC"/>
</dbReference>
<dbReference type="Pfam" id="PF00293">
    <property type="entry name" value="NUDIX"/>
    <property type="match status" value="1"/>
</dbReference>
<comment type="catalytic activity">
    <reaction evidence="10">
        <text>8-oxo-dGTP + H2O = 8-oxo-dGMP + diphosphate + H(+)</text>
        <dbReference type="Rhea" id="RHEA:31575"/>
        <dbReference type="ChEBI" id="CHEBI:15377"/>
        <dbReference type="ChEBI" id="CHEBI:15378"/>
        <dbReference type="ChEBI" id="CHEBI:33019"/>
        <dbReference type="ChEBI" id="CHEBI:63224"/>
        <dbReference type="ChEBI" id="CHEBI:77896"/>
        <dbReference type="EC" id="3.6.1.55"/>
    </reaction>
</comment>
<dbReference type="CDD" id="cd03425">
    <property type="entry name" value="NUDIX_MutT_NudA_like"/>
    <property type="match status" value="1"/>
</dbReference>
<evidence type="ECO:0000256" key="6">
    <source>
        <dbReference type="ARBA" id="ARBA00022763"/>
    </source>
</evidence>
<keyword evidence="3" id="KW-0515">Mutator protein</keyword>
<dbReference type="Gene3D" id="3.90.79.10">
    <property type="entry name" value="Nucleoside Triphosphate Pyrophosphohydrolase"/>
    <property type="match status" value="1"/>
</dbReference>
<keyword evidence="9" id="KW-0234">DNA repair</keyword>
<dbReference type="InterPro" id="IPR020476">
    <property type="entry name" value="Nudix_hydrolase"/>
</dbReference>
<keyword evidence="8" id="KW-0460">Magnesium</keyword>
<evidence type="ECO:0000313" key="14">
    <source>
        <dbReference type="Proteomes" id="UP000321685"/>
    </source>
</evidence>
<evidence type="ECO:0000256" key="8">
    <source>
        <dbReference type="ARBA" id="ARBA00022842"/>
    </source>
</evidence>